<reference evidence="3 4" key="1">
    <citation type="submission" date="2017-02" db="EMBL/GenBank/DDBJ databases">
        <title>Chromobacterium haemolyticum H5244.</title>
        <authorList>
            <person name="Gulvik C.A."/>
        </authorList>
    </citation>
    <scope>NUCLEOTIDE SEQUENCE [LARGE SCALE GENOMIC DNA]</scope>
    <source>
        <strain evidence="3 4">H5244</strain>
    </source>
</reference>
<evidence type="ECO:0000313" key="3">
    <source>
        <dbReference type="EMBL" id="OQS31436.1"/>
    </source>
</evidence>
<dbReference type="SMART" id="SM00458">
    <property type="entry name" value="RICIN"/>
    <property type="match status" value="1"/>
</dbReference>
<evidence type="ECO:0000313" key="4">
    <source>
        <dbReference type="Proteomes" id="UP000192721"/>
    </source>
</evidence>
<accession>A0A1W0C9L4</accession>
<evidence type="ECO:0000256" key="1">
    <source>
        <dbReference type="SAM" id="SignalP"/>
    </source>
</evidence>
<dbReference type="PROSITE" id="PS50231">
    <property type="entry name" value="RICIN_B_LECTIN"/>
    <property type="match status" value="1"/>
</dbReference>
<dbReference type="RefSeq" id="WP_081557096.1">
    <property type="nucleotide sequence ID" value="NZ_MUKV01000063.1"/>
</dbReference>
<feature type="domain" description="Ricin B lectin" evidence="2">
    <location>
        <begin position="374"/>
        <end position="508"/>
    </location>
</feature>
<sequence>MYSFSRGVAGLVLSCIPVASALAGTGSAHLNYPNVSADILMMTVKVLNTHQHTYYETLGWNGGRDAGGYTGIQSHNNGAPAYIFSIWDPVSVHGVPIRAVYAKPGAKVERFGGEGEGLKYFDLQTKWTLGQPVTSLVRNWQQNGHTYFGMWTRDAATRVWTHHATFDFPVANVDFAAQSVNSFIENWSGQAKEVTRTAEYYDVWARGTQGWQAINRATPTVTELTPAQAKQHAVSALGRFVMQQGAPLAGFQSPLISTARRPAAPEADPAKIDQLNAAYDAVARVVTVSWQTSPYGAPQFKYQLSVGDAASGKTLAQGGEISGERRSASLKLPAGATTPAKLQVSLTLTDVLDRSDARAAKVIDSNAVGPQLGKSYRLQSLSSGLWLTVKGNSAASGTAVVQQTATGQNQVWQLAANGDGYQLTAAHSRQCLDVEGGSKQDGGKLIQWPCSGQANQRFSLKADGAGSYRLVGAQAGKCVDVANSSVQAGQQLIQWACHGGANQRWRLLAAE</sequence>
<dbReference type="InterPro" id="IPR035992">
    <property type="entry name" value="Ricin_B-like_lectins"/>
</dbReference>
<comment type="caution">
    <text evidence="3">The sequence shown here is derived from an EMBL/GenBank/DDBJ whole genome shotgun (WGS) entry which is preliminary data.</text>
</comment>
<gene>
    <name evidence="3" type="ORF">B0T45_22925</name>
</gene>
<proteinExistence type="predicted"/>
<dbReference type="InterPro" id="IPR021862">
    <property type="entry name" value="DUF3472"/>
</dbReference>
<protein>
    <recommendedName>
        <fullName evidence="2">Ricin B lectin domain-containing protein</fullName>
    </recommendedName>
</protein>
<organism evidence="3 4">
    <name type="scientific">Chromobacterium haemolyticum</name>
    <dbReference type="NCBI Taxonomy" id="394935"/>
    <lineage>
        <taxon>Bacteria</taxon>
        <taxon>Pseudomonadati</taxon>
        <taxon>Pseudomonadota</taxon>
        <taxon>Betaproteobacteria</taxon>
        <taxon>Neisseriales</taxon>
        <taxon>Chromobacteriaceae</taxon>
        <taxon>Chromobacterium</taxon>
    </lineage>
</organism>
<name>A0A1W0C9L4_9NEIS</name>
<dbReference type="SUPFAM" id="SSF50370">
    <property type="entry name" value="Ricin B-like lectins"/>
    <property type="match status" value="1"/>
</dbReference>
<dbReference type="AlphaFoldDB" id="A0A1W0C9L4"/>
<dbReference type="Pfam" id="PF00652">
    <property type="entry name" value="Ricin_B_lectin"/>
    <property type="match status" value="1"/>
</dbReference>
<dbReference type="EMBL" id="MUKV01000063">
    <property type="protein sequence ID" value="OQS31436.1"/>
    <property type="molecule type" value="Genomic_DNA"/>
</dbReference>
<dbReference type="Proteomes" id="UP000192721">
    <property type="component" value="Unassembled WGS sequence"/>
</dbReference>
<feature type="signal peptide" evidence="1">
    <location>
        <begin position="1"/>
        <end position="23"/>
    </location>
</feature>
<dbReference type="Gene3D" id="2.80.10.50">
    <property type="match status" value="2"/>
</dbReference>
<dbReference type="Pfam" id="PF11958">
    <property type="entry name" value="DUF3472"/>
    <property type="match status" value="1"/>
</dbReference>
<evidence type="ECO:0000259" key="2">
    <source>
        <dbReference type="SMART" id="SM00458"/>
    </source>
</evidence>
<feature type="chain" id="PRO_5011963756" description="Ricin B lectin domain-containing protein" evidence="1">
    <location>
        <begin position="24"/>
        <end position="511"/>
    </location>
</feature>
<keyword evidence="1" id="KW-0732">Signal</keyword>
<dbReference type="InterPro" id="IPR000772">
    <property type="entry name" value="Ricin_B_lectin"/>
</dbReference>
<dbReference type="CDD" id="cd00161">
    <property type="entry name" value="beta-trefoil_Ricin-like"/>
    <property type="match status" value="1"/>
</dbReference>